<dbReference type="InterPro" id="IPR050195">
    <property type="entry name" value="Primate_lentivir_Gag_pol-like"/>
</dbReference>
<evidence type="ECO:0000313" key="3">
    <source>
        <dbReference type="Proteomes" id="UP000269221"/>
    </source>
</evidence>
<dbReference type="EMBL" id="QRBI01000143">
    <property type="protein sequence ID" value="RMC00728.1"/>
    <property type="molecule type" value="Genomic_DNA"/>
</dbReference>
<comment type="caution">
    <text evidence="2">The sequence shown here is derived from an EMBL/GenBank/DDBJ whole genome shotgun (WGS) entry which is preliminary data.</text>
</comment>
<name>A0A3M0JHU4_HIRRU</name>
<proteinExistence type="predicted"/>
<dbReference type="PANTHER" id="PTHR40389">
    <property type="entry name" value="ENDOGENOUS RETROVIRUS GROUP K MEMBER 24 GAG POLYPROTEIN-RELATED"/>
    <property type="match status" value="1"/>
</dbReference>
<dbReference type="Pfam" id="PF19317">
    <property type="entry name" value="Gag_p24_C"/>
    <property type="match status" value="1"/>
</dbReference>
<dbReference type="InterPro" id="IPR045345">
    <property type="entry name" value="Gag_p24_C"/>
</dbReference>
<sequence length="177" mass="19852">MDQLAGEEAYVDLDQQAVNLLRPILNDIKDAAKKTLMQIPEMNNPQLDFADTRQGPTEPCMTFLGQLKLTIDKQVTEDQVWERLLKQLTVVNDNSECKEVLHALPSDPEPTIPQMVEARNKLATSDHIATIQAQILANALNNVQSPQNNKTRKPDTCNCGQKGRWAKDCSKPKRGTF</sequence>
<dbReference type="PANTHER" id="PTHR40389:SF3">
    <property type="entry name" value="IGE-BINDING PROTEIN"/>
    <property type="match status" value="1"/>
</dbReference>
<dbReference type="OrthoDB" id="9352756at2759"/>
<evidence type="ECO:0000259" key="1">
    <source>
        <dbReference type="Pfam" id="PF19317"/>
    </source>
</evidence>
<dbReference type="Gene3D" id="1.10.1200.30">
    <property type="match status" value="1"/>
</dbReference>
<dbReference type="AlphaFoldDB" id="A0A3M0JHU4"/>
<evidence type="ECO:0000313" key="2">
    <source>
        <dbReference type="EMBL" id="RMC00728.1"/>
    </source>
</evidence>
<organism evidence="2 3">
    <name type="scientific">Hirundo rustica rustica</name>
    <dbReference type="NCBI Taxonomy" id="333673"/>
    <lineage>
        <taxon>Eukaryota</taxon>
        <taxon>Metazoa</taxon>
        <taxon>Chordata</taxon>
        <taxon>Craniata</taxon>
        <taxon>Vertebrata</taxon>
        <taxon>Euteleostomi</taxon>
        <taxon>Archelosauria</taxon>
        <taxon>Archosauria</taxon>
        <taxon>Dinosauria</taxon>
        <taxon>Saurischia</taxon>
        <taxon>Theropoda</taxon>
        <taxon>Coelurosauria</taxon>
        <taxon>Aves</taxon>
        <taxon>Neognathae</taxon>
        <taxon>Neoaves</taxon>
        <taxon>Telluraves</taxon>
        <taxon>Australaves</taxon>
        <taxon>Passeriformes</taxon>
        <taxon>Sylvioidea</taxon>
        <taxon>Hirundinidae</taxon>
        <taxon>Hirundo</taxon>
    </lineage>
</organism>
<keyword evidence="3" id="KW-1185">Reference proteome</keyword>
<gene>
    <name evidence="2" type="ORF">DUI87_22755</name>
</gene>
<protein>
    <recommendedName>
        <fullName evidence="1">Retroviral nucleocapsid Gag protein p24 C-terminal domain-containing protein</fullName>
    </recommendedName>
</protein>
<dbReference type="STRING" id="333673.A0A3M0JHU4"/>
<dbReference type="SUPFAM" id="SSF47353">
    <property type="entry name" value="Retrovirus capsid dimerization domain-like"/>
    <property type="match status" value="1"/>
</dbReference>
<dbReference type="InterPro" id="IPR008916">
    <property type="entry name" value="Retrov_capsid_C"/>
</dbReference>
<dbReference type="Proteomes" id="UP000269221">
    <property type="component" value="Unassembled WGS sequence"/>
</dbReference>
<accession>A0A3M0JHU4</accession>
<reference evidence="2 3" key="1">
    <citation type="submission" date="2018-07" db="EMBL/GenBank/DDBJ databases">
        <title>A high quality draft genome assembly of the barn swallow (H. rustica rustica).</title>
        <authorList>
            <person name="Formenti G."/>
            <person name="Chiara M."/>
            <person name="Poveda L."/>
            <person name="Francoijs K.-J."/>
            <person name="Bonisoli-Alquati A."/>
            <person name="Canova L."/>
            <person name="Gianfranceschi L."/>
            <person name="Horner D.S."/>
            <person name="Saino N."/>
        </authorList>
    </citation>
    <scope>NUCLEOTIDE SEQUENCE [LARGE SCALE GENOMIC DNA]</scope>
    <source>
        <strain evidence="2">Chelidonia</strain>
        <tissue evidence="2">Blood</tissue>
    </source>
</reference>
<feature type="domain" description="Retroviral nucleocapsid Gag protein p24 C-terminal" evidence="1">
    <location>
        <begin position="48"/>
        <end position="117"/>
    </location>
</feature>